<comment type="caution">
    <text evidence="3">The sequence shown here is derived from an EMBL/GenBank/DDBJ whole genome shotgun (WGS) entry which is preliminary data.</text>
</comment>
<keyword evidence="4" id="KW-1185">Reference proteome</keyword>
<dbReference type="PANTHER" id="PTHR12184:SF1">
    <property type="entry name" value="UBIQUINOL-CYTOCHROME-C REDUCTASE COMPLEX ASSEMBLY FACTOR 1"/>
    <property type="match status" value="1"/>
</dbReference>
<dbReference type="InterPro" id="IPR007129">
    <property type="entry name" value="Ubiqinol_cyt_c_chaperone_CPB3"/>
</dbReference>
<dbReference type="Proteomes" id="UP001159042">
    <property type="component" value="Unassembled WGS sequence"/>
</dbReference>
<protein>
    <recommendedName>
        <fullName evidence="2">Ubiquinol-cytochrome c chaperone domain-containing protein</fullName>
    </recommendedName>
</protein>
<dbReference type="Pfam" id="PF03981">
    <property type="entry name" value="Ubiq_cyt_C_chap"/>
    <property type="match status" value="1"/>
</dbReference>
<reference evidence="3 4" key="1">
    <citation type="journal article" date="2023" name="Insect Mol. Biol.">
        <title>Genome sequencing provides insights into the evolution of gene families encoding plant cell wall-degrading enzymes in longhorned beetles.</title>
        <authorList>
            <person name="Shin N.R."/>
            <person name="Okamura Y."/>
            <person name="Kirsch R."/>
            <person name="Pauchet Y."/>
        </authorList>
    </citation>
    <scope>NUCLEOTIDE SEQUENCE [LARGE SCALE GENOMIC DNA]</scope>
    <source>
        <strain evidence="3">EAD_L_NR</strain>
    </source>
</reference>
<organism evidence="3 4">
    <name type="scientific">Exocentrus adspersus</name>
    <dbReference type="NCBI Taxonomy" id="1586481"/>
    <lineage>
        <taxon>Eukaryota</taxon>
        <taxon>Metazoa</taxon>
        <taxon>Ecdysozoa</taxon>
        <taxon>Arthropoda</taxon>
        <taxon>Hexapoda</taxon>
        <taxon>Insecta</taxon>
        <taxon>Pterygota</taxon>
        <taxon>Neoptera</taxon>
        <taxon>Endopterygota</taxon>
        <taxon>Coleoptera</taxon>
        <taxon>Polyphaga</taxon>
        <taxon>Cucujiformia</taxon>
        <taxon>Chrysomeloidea</taxon>
        <taxon>Cerambycidae</taxon>
        <taxon>Lamiinae</taxon>
        <taxon>Acanthocinini</taxon>
        <taxon>Exocentrus</taxon>
    </lineage>
</organism>
<feature type="domain" description="Ubiquinol-cytochrome c chaperone" evidence="2">
    <location>
        <begin position="104"/>
        <end position="207"/>
    </location>
</feature>
<comment type="similarity">
    <text evidence="1">Belongs to the CBP3 family.</text>
</comment>
<sequence>MNISRVCLSSIFRRNNIILLPYNSLRTCCFADKYTERRIEQTRPQIRYVSTYEVKDVQKEDSTIKRILNKIPFFNIEKLRAKAVAYILYESIADQINYVAIFDEFDLPDTFYSWFVITELYIWMLSARMMAEDTLGRHVRNGLVEAFWLDVAQRVKKLGAGSTAIVKQQVSELSEQLQAAFLAYDEGLQSDDTVLAGALWRRFYKGREVVLLDNMSKEQIFKEKSIRWEPIINK</sequence>
<evidence type="ECO:0000259" key="2">
    <source>
        <dbReference type="Pfam" id="PF03981"/>
    </source>
</evidence>
<gene>
    <name evidence="3" type="ORF">NQ315_012111</name>
</gene>
<evidence type="ECO:0000313" key="3">
    <source>
        <dbReference type="EMBL" id="KAJ8919126.1"/>
    </source>
</evidence>
<dbReference type="AlphaFoldDB" id="A0AAV8VXN9"/>
<dbReference type="EMBL" id="JANEYG010000020">
    <property type="protein sequence ID" value="KAJ8919126.1"/>
    <property type="molecule type" value="Genomic_DNA"/>
</dbReference>
<evidence type="ECO:0000313" key="4">
    <source>
        <dbReference type="Proteomes" id="UP001159042"/>
    </source>
</evidence>
<proteinExistence type="inferred from homology"/>
<accession>A0AAV8VXN9</accession>
<dbReference type="PANTHER" id="PTHR12184">
    <property type="entry name" value="UBIQUINOL-CYTOCHROME C REDUCTASE COMPLEX ASSEMBLY FACTOR 1 FAMILY MEMBER"/>
    <property type="match status" value="1"/>
</dbReference>
<dbReference type="GO" id="GO:0034551">
    <property type="term" value="P:mitochondrial respiratory chain complex III assembly"/>
    <property type="evidence" value="ECO:0007669"/>
    <property type="project" value="TreeGrafter"/>
</dbReference>
<evidence type="ECO:0000256" key="1">
    <source>
        <dbReference type="ARBA" id="ARBA00006407"/>
    </source>
</evidence>
<name>A0AAV8VXN9_9CUCU</name>
<dbReference type="GO" id="GO:0005739">
    <property type="term" value="C:mitochondrion"/>
    <property type="evidence" value="ECO:0007669"/>
    <property type="project" value="TreeGrafter"/>
</dbReference>
<dbReference type="InterPro" id="IPR021150">
    <property type="entry name" value="Ubiq_cyt_c_chap"/>
</dbReference>